<evidence type="ECO:0000313" key="15">
    <source>
        <dbReference type="Proteomes" id="UP000000304"/>
    </source>
</evidence>
<evidence type="ECO:0000256" key="11">
    <source>
        <dbReference type="ARBA" id="ARBA00023315"/>
    </source>
</evidence>
<organism evidence="14 15">
    <name type="scientific">Drosophila simulans</name>
    <name type="common">Fruit fly</name>
    <dbReference type="NCBI Taxonomy" id="7240"/>
    <lineage>
        <taxon>Eukaryota</taxon>
        <taxon>Metazoa</taxon>
        <taxon>Ecdysozoa</taxon>
        <taxon>Arthropoda</taxon>
        <taxon>Hexapoda</taxon>
        <taxon>Insecta</taxon>
        <taxon>Pterygota</taxon>
        <taxon>Neoptera</taxon>
        <taxon>Endopterygota</taxon>
        <taxon>Diptera</taxon>
        <taxon>Brachycera</taxon>
        <taxon>Muscomorpha</taxon>
        <taxon>Ephydroidea</taxon>
        <taxon>Drosophilidae</taxon>
        <taxon>Drosophila</taxon>
        <taxon>Sophophora</taxon>
    </lineage>
</organism>
<evidence type="ECO:0000256" key="5">
    <source>
        <dbReference type="ARBA" id="ARBA00016861"/>
    </source>
</evidence>
<dbReference type="Gene3D" id="3.40.630.10">
    <property type="entry name" value="Zn peptidases"/>
    <property type="match status" value="1"/>
</dbReference>
<dbReference type="GO" id="GO:0008270">
    <property type="term" value="F:zinc ion binding"/>
    <property type="evidence" value="ECO:0007669"/>
    <property type="project" value="TreeGrafter"/>
</dbReference>
<dbReference type="GO" id="GO:0016603">
    <property type="term" value="F:glutaminyl-peptide cyclotransferase activity"/>
    <property type="evidence" value="ECO:0007669"/>
    <property type="project" value="UniProtKB-EC"/>
</dbReference>
<dbReference type="InterPro" id="IPR040234">
    <property type="entry name" value="QC/QCL"/>
</dbReference>
<evidence type="ECO:0000256" key="4">
    <source>
        <dbReference type="ARBA" id="ARBA00012012"/>
    </source>
</evidence>
<dbReference type="SMR" id="B4QJ34"/>
<dbReference type="PANTHER" id="PTHR12283">
    <property type="entry name" value="GLUTAMINYL-PEPTIDE CYCLOTRANSFERASE"/>
    <property type="match status" value="1"/>
</dbReference>
<reference evidence="14 15" key="1">
    <citation type="journal article" date="2007" name="Nature">
        <title>Evolution of genes and genomes on the Drosophila phylogeny.</title>
        <authorList>
            <consortium name="Drosophila 12 Genomes Consortium"/>
            <person name="Clark A.G."/>
            <person name="Eisen M.B."/>
            <person name="Smith D.R."/>
            <person name="Bergman C.M."/>
            <person name="Oliver B."/>
            <person name="Markow T.A."/>
            <person name="Kaufman T.C."/>
            <person name="Kellis M."/>
            <person name="Gelbart W."/>
            <person name="Iyer V.N."/>
            <person name="Pollard D.A."/>
            <person name="Sackton T.B."/>
            <person name="Larracuente A.M."/>
            <person name="Singh N.D."/>
            <person name="Abad J.P."/>
            <person name="Abt D.N."/>
            <person name="Adryan B."/>
            <person name="Aguade M."/>
            <person name="Akashi H."/>
            <person name="Anderson W.W."/>
            <person name="Aquadro C.F."/>
            <person name="Ardell D.H."/>
            <person name="Arguello R."/>
            <person name="Artieri C.G."/>
            <person name="Barbash D.A."/>
            <person name="Barker D."/>
            <person name="Barsanti P."/>
            <person name="Batterham P."/>
            <person name="Batzoglou S."/>
            <person name="Begun D."/>
            <person name="Bhutkar A."/>
            <person name="Blanco E."/>
            <person name="Bosak S.A."/>
            <person name="Bradley R.K."/>
            <person name="Brand A.D."/>
            <person name="Brent M.R."/>
            <person name="Brooks A.N."/>
            <person name="Brown R.H."/>
            <person name="Butlin R.K."/>
            <person name="Caggese C."/>
            <person name="Calvi B.R."/>
            <person name="Bernardo de Carvalho A."/>
            <person name="Caspi A."/>
            <person name="Castrezana S."/>
            <person name="Celniker S.E."/>
            <person name="Chang J.L."/>
            <person name="Chapple C."/>
            <person name="Chatterji S."/>
            <person name="Chinwalla A."/>
            <person name="Civetta A."/>
            <person name="Clifton S.W."/>
            <person name="Comeron J.M."/>
            <person name="Costello J.C."/>
            <person name="Coyne J.A."/>
            <person name="Daub J."/>
            <person name="David R.G."/>
            <person name="Delcher A.L."/>
            <person name="Delehaunty K."/>
            <person name="Do C.B."/>
            <person name="Ebling H."/>
            <person name="Edwards K."/>
            <person name="Eickbush T."/>
            <person name="Evans J.D."/>
            <person name="Filipski A."/>
            <person name="Findeiss S."/>
            <person name="Freyhult E."/>
            <person name="Fulton L."/>
            <person name="Fulton R."/>
            <person name="Garcia A.C."/>
            <person name="Gardiner A."/>
            <person name="Garfield D.A."/>
            <person name="Garvin B.E."/>
            <person name="Gibson G."/>
            <person name="Gilbert D."/>
            <person name="Gnerre S."/>
            <person name="Godfrey J."/>
            <person name="Good R."/>
            <person name="Gotea V."/>
            <person name="Gravely B."/>
            <person name="Greenberg A.J."/>
            <person name="Griffiths-Jones S."/>
            <person name="Gross S."/>
            <person name="Guigo R."/>
            <person name="Gustafson E.A."/>
            <person name="Haerty W."/>
            <person name="Hahn M.W."/>
            <person name="Halligan D.L."/>
            <person name="Halpern A.L."/>
            <person name="Halter G.M."/>
            <person name="Han M.V."/>
            <person name="Heger A."/>
            <person name="Hillier L."/>
            <person name="Hinrichs A.S."/>
            <person name="Holmes I."/>
            <person name="Hoskins R.A."/>
            <person name="Hubisz M.J."/>
            <person name="Hultmark D."/>
            <person name="Huntley M.A."/>
            <person name="Jaffe D.B."/>
            <person name="Jagadeeshan S."/>
            <person name="Jeck W.R."/>
            <person name="Johnson J."/>
            <person name="Jones C.D."/>
            <person name="Jordan W.C."/>
            <person name="Karpen G.H."/>
            <person name="Kataoka E."/>
            <person name="Keightley P.D."/>
            <person name="Kheradpour P."/>
            <person name="Kirkness E.F."/>
            <person name="Koerich L.B."/>
            <person name="Kristiansen K."/>
            <person name="Kudrna D."/>
            <person name="Kulathinal R.J."/>
            <person name="Kumar S."/>
            <person name="Kwok R."/>
            <person name="Lander E."/>
            <person name="Langley C.H."/>
            <person name="Lapoint R."/>
            <person name="Lazzaro B.P."/>
            <person name="Lee S.J."/>
            <person name="Levesque L."/>
            <person name="Li R."/>
            <person name="Lin C.F."/>
            <person name="Lin M.F."/>
            <person name="Lindblad-Toh K."/>
            <person name="Llopart A."/>
            <person name="Long M."/>
            <person name="Low L."/>
            <person name="Lozovsky E."/>
            <person name="Lu J."/>
            <person name="Luo M."/>
            <person name="Machado C.A."/>
            <person name="Makalowski W."/>
            <person name="Marzo M."/>
            <person name="Matsuda M."/>
            <person name="Matzkin L."/>
            <person name="McAllister B."/>
            <person name="McBride C.S."/>
            <person name="McKernan B."/>
            <person name="McKernan K."/>
            <person name="Mendez-Lago M."/>
            <person name="Minx P."/>
            <person name="Mollenhauer M.U."/>
            <person name="Montooth K."/>
            <person name="Mount S.M."/>
            <person name="Mu X."/>
            <person name="Myers E."/>
            <person name="Negre B."/>
            <person name="Newfeld S."/>
            <person name="Nielsen R."/>
            <person name="Noor M.A."/>
            <person name="O'Grady P."/>
            <person name="Pachter L."/>
            <person name="Papaceit M."/>
            <person name="Parisi M.J."/>
            <person name="Parisi M."/>
            <person name="Parts L."/>
            <person name="Pedersen J.S."/>
            <person name="Pesole G."/>
            <person name="Phillippy A.M."/>
            <person name="Ponting C.P."/>
            <person name="Pop M."/>
            <person name="Porcelli D."/>
            <person name="Powell J.R."/>
            <person name="Prohaska S."/>
            <person name="Pruitt K."/>
            <person name="Puig M."/>
            <person name="Quesneville H."/>
            <person name="Ram K.R."/>
            <person name="Rand D."/>
            <person name="Rasmussen M.D."/>
            <person name="Reed L.K."/>
            <person name="Reenan R."/>
            <person name="Reily A."/>
            <person name="Remington K.A."/>
            <person name="Rieger T.T."/>
            <person name="Ritchie M.G."/>
            <person name="Robin C."/>
            <person name="Rogers Y.H."/>
            <person name="Rohde C."/>
            <person name="Rozas J."/>
            <person name="Rubenfield M.J."/>
            <person name="Ruiz A."/>
            <person name="Russo S."/>
            <person name="Salzberg S.L."/>
            <person name="Sanchez-Gracia A."/>
            <person name="Saranga D.J."/>
            <person name="Sato H."/>
            <person name="Schaeffer S.W."/>
            <person name="Schatz M.C."/>
            <person name="Schlenke T."/>
            <person name="Schwartz R."/>
            <person name="Segarra C."/>
            <person name="Singh R.S."/>
            <person name="Sirot L."/>
            <person name="Sirota M."/>
            <person name="Sisneros N.B."/>
            <person name="Smith C.D."/>
            <person name="Smith T.F."/>
            <person name="Spieth J."/>
            <person name="Stage D.E."/>
            <person name="Stark A."/>
            <person name="Stephan W."/>
            <person name="Strausberg R.L."/>
            <person name="Strempel S."/>
            <person name="Sturgill D."/>
            <person name="Sutton G."/>
            <person name="Sutton G.G."/>
            <person name="Tao W."/>
            <person name="Teichmann S."/>
            <person name="Tobari Y.N."/>
            <person name="Tomimura Y."/>
            <person name="Tsolas J.M."/>
            <person name="Valente V.L."/>
            <person name="Venter E."/>
            <person name="Venter J.C."/>
            <person name="Vicario S."/>
            <person name="Vieira F.G."/>
            <person name="Vilella A.J."/>
            <person name="Villasante A."/>
            <person name="Walenz B."/>
            <person name="Wang J."/>
            <person name="Wasserman M."/>
            <person name="Watts T."/>
            <person name="Wilson D."/>
            <person name="Wilson R.K."/>
            <person name="Wing R.A."/>
            <person name="Wolfner M.F."/>
            <person name="Wong A."/>
            <person name="Wong G.K."/>
            <person name="Wu C.I."/>
            <person name="Wu G."/>
            <person name="Yamamoto D."/>
            <person name="Yang H.P."/>
            <person name="Yang S.P."/>
            <person name="Yorke J.A."/>
            <person name="Yoshida K."/>
            <person name="Zdobnov E."/>
            <person name="Zhang P."/>
            <person name="Zhang Y."/>
            <person name="Zimin A.V."/>
            <person name="Baldwin J."/>
            <person name="Abdouelleil A."/>
            <person name="Abdulkadir J."/>
            <person name="Abebe A."/>
            <person name="Abera B."/>
            <person name="Abreu J."/>
            <person name="Acer S.C."/>
            <person name="Aftuck L."/>
            <person name="Alexander A."/>
            <person name="An P."/>
            <person name="Anderson E."/>
            <person name="Anderson S."/>
            <person name="Arachi H."/>
            <person name="Azer M."/>
            <person name="Bachantsang P."/>
            <person name="Barry A."/>
            <person name="Bayul T."/>
            <person name="Berlin A."/>
            <person name="Bessette D."/>
            <person name="Bloom T."/>
            <person name="Blye J."/>
            <person name="Boguslavskiy L."/>
            <person name="Bonnet C."/>
            <person name="Boukhgalter B."/>
            <person name="Bourzgui I."/>
            <person name="Brown A."/>
            <person name="Cahill P."/>
            <person name="Channer S."/>
            <person name="Cheshatsang Y."/>
            <person name="Chuda L."/>
            <person name="Citroen M."/>
            <person name="Collymore A."/>
            <person name="Cooke P."/>
            <person name="Costello M."/>
            <person name="D'Aco K."/>
            <person name="Daza R."/>
            <person name="De Haan G."/>
            <person name="DeGray S."/>
            <person name="DeMaso C."/>
            <person name="Dhargay N."/>
            <person name="Dooley K."/>
            <person name="Dooley E."/>
            <person name="Doricent M."/>
            <person name="Dorje P."/>
            <person name="Dorjee K."/>
            <person name="Dupes A."/>
            <person name="Elong R."/>
            <person name="Falk J."/>
            <person name="Farina A."/>
            <person name="Faro S."/>
            <person name="Ferguson D."/>
            <person name="Fisher S."/>
            <person name="Foley C.D."/>
            <person name="Franke A."/>
            <person name="Friedrich D."/>
            <person name="Gadbois L."/>
            <person name="Gearin G."/>
            <person name="Gearin C.R."/>
            <person name="Giannoukos G."/>
            <person name="Goode T."/>
            <person name="Graham J."/>
            <person name="Grandbois E."/>
            <person name="Grewal S."/>
            <person name="Gyaltsen K."/>
            <person name="Hafez N."/>
            <person name="Hagos B."/>
            <person name="Hall J."/>
            <person name="Henson C."/>
            <person name="Hollinger A."/>
            <person name="Honan T."/>
            <person name="Huard M.D."/>
            <person name="Hughes L."/>
            <person name="Hurhula B."/>
            <person name="Husby M.E."/>
            <person name="Kamat A."/>
            <person name="Kanga B."/>
            <person name="Kashin S."/>
            <person name="Khazanovich D."/>
            <person name="Kisner P."/>
            <person name="Lance K."/>
            <person name="Lara M."/>
            <person name="Lee W."/>
            <person name="Lennon N."/>
            <person name="Letendre F."/>
            <person name="LeVine R."/>
            <person name="Lipovsky A."/>
            <person name="Liu X."/>
            <person name="Liu J."/>
            <person name="Liu S."/>
            <person name="Lokyitsang T."/>
            <person name="Lokyitsang Y."/>
            <person name="Lubonja R."/>
            <person name="Lui A."/>
            <person name="MacDonald P."/>
            <person name="Magnisalis V."/>
            <person name="Maru K."/>
            <person name="Matthews C."/>
            <person name="McCusker W."/>
            <person name="McDonough S."/>
            <person name="Mehta T."/>
            <person name="Meldrim J."/>
            <person name="Meneus L."/>
            <person name="Mihai O."/>
            <person name="Mihalev A."/>
            <person name="Mihova T."/>
            <person name="Mittelman R."/>
            <person name="Mlenga V."/>
            <person name="Montmayeur A."/>
            <person name="Mulrain L."/>
            <person name="Navidi A."/>
            <person name="Naylor J."/>
            <person name="Negash T."/>
            <person name="Nguyen T."/>
            <person name="Nguyen N."/>
            <person name="Nicol R."/>
            <person name="Norbu C."/>
            <person name="Norbu N."/>
            <person name="Novod N."/>
            <person name="O'Neill B."/>
            <person name="Osman S."/>
            <person name="Markiewicz E."/>
            <person name="Oyono O.L."/>
            <person name="Patti C."/>
            <person name="Phunkhang P."/>
            <person name="Pierre F."/>
            <person name="Priest M."/>
            <person name="Raghuraman S."/>
            <person name="Rege F."/>
            <person name="Reyes R."/>
            <person name="Rise C."/>
            <person name="Rogov P."/>
            <person name="Ross K."/>
            <person name="Ryan E."/>
            <person name="Settipalli S."/>
            <person name="Shea T."/>
            <person name="Sherpa N."/>
            <person name="Shi L."/>
            <person name="Shih D."/>
            <person name="Sparrow T."/>
            <person name="Spaulding J."/>
            <person name="Stalker J."/>
            <person name="Stange-Thomann N."/>
            <person name="Stavropoulos S."/>
            <person name="Stone C."/>
            <person name="Strader C."/>
            <person name="Tesfaye S."/>
            <person name="Thomson T."/>
            <person name="Thoulutsang Y."/>
            <person name="Thoulutsang D."/>
            <person name="Topham K."/>
            <person name="Topping I."/>
            <person name="Tsamla T."/>
            <person name="Vassiliev H."/>
            <person name="Vo A."/>
            <person name="Wangchuk T."/>
            <person name="Wangdi T."/>
            <person name="Weiand M."/>
            <person name="Wilkinson J."/>
            <person name="Wilson A."/>
            <person name="Yadav S."/>
            <person name="Young G."/>
            <person name="Yu Q."/>
            <person name="Zembek L."/>
            <person name="Zhong D."/>
            <person name="Zimmer A."/>
            <person name="Zwirko Z."/>
            <person name="Jaffe D.B."/>
            <person name="Alvarez P."/>
            <person name="Brockman W."/>
            <person name="Butler J."/>
            <person name="Chin C."/>
            <person name="Gnerre S."/>
            <person name="Grabherr M."/>
            <person name="Kleber M."/>
            <person name="Mauceli E."/>
            <person name="MacCallum I."/>
        </authorList>
    </citation>
    <scope>NUCLEOTIDE SEQUENCE [LARGE SCALE GENOMIC DNA]</scope>
    <source>
        <strain evidence="15">white501</strain>
    </source>
</reference>
<keyword evidence="11" id="KW-0012">Acyltransferase</keyword>
<dbReference type="OMA" id="HYETNYP"/>
<evidence type="ECO:0000256" key="9">
    <source>
        <dbReference type="ARBA" id="ARBA00022833"/>
    </source>
</evidence>
<evidence type="ECO:0000256" key="3">
    <source>
        <dbReference type="ARBA" id="ARBA00006014"/>
    </source>
</evidence>
<keyword evidence="6" id="KW-0964">Secreted</keyword>
<keyword evidence="7" id="KW-0808">Transferase</keyword>
<dbReference type="AlphaFoldDB" id="B4QJ34"/>
<evidence type="ECO:0000256" key="2">
    <source>
        <dbReference type="ARBA" id="ARBA00004613"/>
    </source>
</evidence>
<dbReference type="PhylomeDB" id="B4QJ34"/>
<evidence type="ECO:0000313" key="14">
    <source>
        <dbReference type="EMBL" id="EDX11251.1"/>
    </source>
</evidence>
<evidence type="ECO:0000256" key="10">
    <source>
        <dbReference type="ARBA" id="ARBA00023157"/>
    </source>
</evidence>
<comment type="subcellular location">
    <subcellularLocation>
        <location evidence="2">Secreted</location>
    </subcellularLocation>
</comment>
<accession>B4QJ34</accession>
<evidence type="ECO:0000256" key="6">
    <source>
        <dbReference type="ARBA" id="ARBA00022525"/>
    </source>
</evidence>
<dbReference type="STRING" id="7240.B4QJ34"/>
<comment type="catalytic activity">
    <reaction evidence="1">
        <text>N-terminal L-glutaminyl-[peptide] = N-terminal 5-oxo-L-prolyl-[peptide] + NH4(+)</text>
        <dbReference type="Rhea" id="RHEA:23652"/>
        <dbReference type="Rhea" id="RHEA-COMP:11736"/>
        <dbReference type="Rhea" id="RHEA-COMP:11846"/>
        <dbReference type="ChEBI" id="CHEBI:28938"/>
        <dbReference type="ChEBI" id="CHEBI:64722"/>
        <dbReference type="ChEBI" id="CHEBI:87215"/>
        <dbReference type="EC" id="2.3.2.5"/>
    </reaction>
</comment>
<dbReference type="Bgee" id="FBgn0186563">
    <property type="expression patterns" value="Expressed in embryo and 3 other cell types or tissues"/>
</dbReference>
<keyword evidence="10" id="KW-1015">Disulfide bond</keyword>
<dbReference type="PANTHER" id="PTHR12283:SF6">
    <property type="entry name" value="GLUTAMINYL-PEPTIDE CYCLOTRANSFERASE-RELATED"/>
    <property type="match status" value="1"/>
</dbReference>
<dbReference type="EC" id="2.3.2.5" evidence="4"/>
<evidence type="ECO:0000256" key="1">
    <source>
        <dbReference type="ARBA" id="ARBA00000001"/>
    </source>
</evidence>
<dbReference type="EMBL" id="CM000363">
    <property type="protein sequence ID" value="EDX11251.1"/>
    <property type="molecule type" value="Genomic_DNA"/>
</dbReference>
<keyword evidence="8" id="KW-0479">Metal-binding</keyword>
<dbReference type="InterPro" id="IPR037457">
    <property type="entry name" value="M28_QC"/>
</dbReference>
<comment type="similarity">
    <text evidence="3">Belongs to the glutaminyl-peptide cyclotransferase family.</text>
</comment>
<evidence type="ECO:0000256" key="7">
    <source>
        <dbReference type="ARBA" id="ARBA00022679"/>
    </source>
</evidence>
<evidence type="ECO:0000256" key="8">
    <source>
        <dbReference type="ARBA" id="ARBA00022723"/>
    </source>
</evidence>
<dbReference type="Pfam" id="PF04389">
    <property type="entry name" value="Peptidase_M28"/>
    <property type="match status" value="1"/>
</dbReference>
<comment type="function">
    <text evidence="12">Acts as a glutaminyl-peptide cyclotransferase. Responsible for the biosynthesis of pyroglutamyl peptides. Might be more efficient in the conversion of tri and tetrapeptides in vitro. Might have a relative preference for substrates containing hydrophobic amino acids in vitro.</text>
</comment>
<dbReference type="InterPro" id="IPR007484">
    <property type="entry name" value="Peptidase_M28"/>
</dbReference>
<dbReference type="GO" id="GO:0005576">
    <property type="term" value="C:extracellular region"/>
    <property type="evidence" value="ECO:0007669"/>
    <property type="project" value="UniProtKB-SubCell"/>
</dbReference>
<feature type="domain" description="Peptidase M28" evidence="13">
    <location>
        <begin position="156"/>
        <end position="378"/>
    </location>
</feature>
<gene>
    <name evidence="14" type="primary">Dsim\GD14891</name>
    <name evidence="14" type="ORF">Dsim_GD14891</name>
</gene>
<dbReference type="OrthoDB" id="3907302at2759"/>
<sequence>MRVLLRNYSLMEAVKRLLPRPRKKIYNLGACFELVDIPKMLHRTARMWTLCVQTALIATLVRGSISQKDNLVGRTQISYNPSELTESRFLEYSNLSDKLHLREAIDKILIPRVVGTTNHSIVREYIVQSLRDLDWDVEVNSFHDHAPIKGKLHFHNIIATLNPNAERYLVLSCHYDSKYMPGVEFLGATDSAVPCAMLLNLAQVLQEQLKPLKKSKLSLMLLFFDGEEAFEEWGPKDSIYGARHLAKKWHHEGKLDRIDMLVLLDLLGAPDPAFYSFFENTESWYMRIQSVETRLAKLQLLERYASSGVSQRDPTRYFQSQAMRSSFIEDDHIPFLRRNVPVLHLIPVPFPSVWHTPDDNASVIDYATTDNLALIIRLFALEYLLGGAETK</sequence>
<dbReference type="Proteomes" id="UP000000304">
    <property type="component" value="Chromosome 3L"/>
</dbReference>
<evidence type="ECO:0000256" key="12">
    <source>
        <dbReference type="ARBA" id="ARBA00057903"/>
    </source>
</evidence>
<dbReference type="FunFam" id="3.40.630.10:FF:000029">
    <property type="entry name" value="Glutaminyl-peptide cyclotransferase"/>
    <property type="match status" value="1"/>
</dbReference>
<dbReference type="SUPFAM" id="SSF53187">
    <property type="entry name" value="Zn-dependent exopeptidases"/>
    <property type="match status" value="1"/>
</dbReference>
<proteinExistence type="inferred from homology"/>
<protein>
    <recommendedName>
        <fullName evidence="5">Glutaminyl-peptide cyclotransferase</fullName>
        <ecNumber evidence="4">2.3.2.5</ecNumber>
    </recommendedName>
</protein>
<evidence type="ECO:0000259" key="13">
    <source>
        <dbReference type="Pfam" id="PF04389"/>
    </source>
</evidence>
<name>B4QJ34_DROSI</name>
<dbReference type="HOGENOM" id="CLU_045003_1_2_1"/>
<dbReference type="CDD" id="cd03880">
    <property type="entry name" value="M28_QC_like"/>
    <property type="match status" value="1"/>
</dbReference>
<keyword evidence="9" id="KW-0862">Zinc</keyword>
<keyword evidence="15" id="KW-1185">Reference proteome</keyword>